<comment type="subcellular location">
    <subcellularLocation>
        <location evidence="1">Membrane</location>
        <topology evidence="1">Multi-pass membrane protein</topology>
    </subcellularLocation>
</comment>
<gene>
    <name evidence="8" type="ORF">GSUB_13625</name>
</gene>
<evidence type="ECO:0000256" key="5">
    <source>
        <dbReference type="ARBA" id="ARBA00022989"/>
    </source>
</evidence>
<comment type="similarity">
    <text evidence="2">Belongs to the nucleobase:cation symporter-2 (NCS2) (TC 2.A.40) family.</text>
</comment>
<feature type="transmembrane region" description="Helical" evidence="7">
    <location>
        <begin position="403"/>
        <end position="423"/>
    </location>
</feature>
<feature type="transmembrane region" description="Helical" evidence="7">
    <location>
        <begin position="313"/>
        <end position="333"/>
    </location>
</feature>
<protein>
    <submittedName>
        <fullName evidence="8">Xanthine permease</fullName>
    </submittedName>
</protein>
<dbReference type="OrthoDB" id="9805749at2"/>
<dbReference type="GO" id="GO:0042907">
    <property type="term" value="F:xanthine transmembrane transporter activity"/>
    <property type="evidence" value="ECO:0007669"/>
    <property type="project" value="TreeGrafter"/>
</dbReference>
<dbReference type="PANTHER" id="PTHR42810:SF1">
    <property type="entry name" value="PURINE PERMEASE YWDJ-RELATED"/>
    <property type="match status" value="1"/>
</dbReference>
<feature type="transmembrane region" description="Helical" evidence="7">
    <location>
        <begin position="183"/>
        <end position="203"/>
    </location>
</feature>
<feature type="transmembrane region" description="Helical" evidence="7">
    <location>
        <begin position="20"/>
        <end position="44"/>
    </location>
</feature>
<proteinExistence type="inferred from homology"/>
<name>A0A0B5FUV2_9BACT</name>
<dbReference type="STRING" id="483547.GSUB_13625"/>
<evidence type="ECO:0000256" key="6">
    <source>
        <dbReference type="ARBA" id="ARBA00023136"/>
    </source>
</evidence>
<dbReference type="Pfam" id="PF00860">
    <property type="entry name" value="Xan_ur_permease"/>
    <property type="match status" value="1"/>
</dbReference>
<keyword evidence="3" id="KW-0813">Transport</keyword>
<organism evidence="8 9">
    <name type="scientific">Geoalkalibacter subterraneus</name>
    <dbReference type="NCBI Taxonomy" id="483547"/>
    <lineage>
        <taxon>Bacteria</taxon>
        <taxon>Pseudomonadati</taxon>
        <taxon>Thermodesulfobacteriota</taxon>
        <taxon>Desulfuromonadia</taxon>
        <taxon>Desulfuromonadales</taxon>
        <taxon>Geoalkalibacteraceae</taxon>
        <taxon>Geoalkalibacter</taxon>
    </lineage>
</organism>
<feature type="transmembrane region" description="Helical" evidence="7">
    <location>
        <begin position="340"/>
        <end position="361"/>
    </location>
</feature>
<dbReference type="EMBL" id="CP010311">
    <property type="protein sequence ID" value="AJF07396.1"/>
    <property type="molecule type" value="Genomic_DNA"/>
</dbReference>
<keyword evidence="4 7" id="KW-0812">Transmembrane</keyword>
<dbReference type="GO" id="GO:0005886">
    <property type="term" value="C:plasma membrane"/>
    <property type="evidence" value="ECO:0007669"/>
    <property type="project" value="TreeGrafter"/>
</dbReference>
<evidence type="ECO:0000256" key="1">
    <source>
        <dbReference type="ARBA" id="ARBA00004141"/>
    </source>
</evidence>
<keyword evidence="9" id="KW-1185">Reference proteome</keyword>
<evidence type="ECO:0000256" key="7">
    <source>
        <dbReference type="SAM" id="Phobius"/>
    </source>
</evidence>
<evidence type="ECO:0000313" key="8">
    <source>
        <dbReference type="EMBL" id="AJF07396.1"/>
    </source>
</evidence>
<accession>A0A0B5FUV2</accession>
<feature type="transmembrane region" description="Helical" evidence="7">
    <location>
        <begin position="126"/>
        <end position="147"/>
    </location>
</feature>
<dbReference type="InterPro" id="IPR006043">
    <property type="entry name" value="NCS2"/>
</dbReference>
<reference evidence="8 9" key="1">
    <citation type="journal article" date="2015" name="Genome Announc.">
        <title>Genomes of Geoalkalibacter ferrihydriticus Z-0531T and Geoalkalibacter subterraneus Red1T, Two Haloalkaliphilic Metal-Reducing Deltaproteobacteria.</title>
        <authorList>
            <person name="Badalamenti J.P."/>
            <person name="Krajmalnik-Brown R."/>
            <person name="Torres C.I."/>
            <person name="Bond D.R."/>
        </authorList>
    </citation>
    <scope>NUCLEOTIDE SEQUENCE [LARGE SCALE GENOMIC DNA]</scope>
    <source>
        <strain evidence="8 9">Red1</strain>
    </source>
</reference>
<dbReference type="AlphaFoldDB" id="A0A0B5FUV2"/>
<dbReference type="RefSeq" id="WP_040201292.1">
    <property type="nucleotide sequence ID" value="NZ_CP010311.1"/>
</dbReference>
<evidence type="ECO:0000256" key="4">
    <source>
        <dbReference type="ARBA" id="ARBA00022692"/>
    </source>
</evidence>
<feature type="transmembrane region" description="Helical" evidence="7">
    <location>
        <begin position="234"/>
        <end position="252"/>
    </location>
</feature>
<evidence type="ECO:0000256" key="3">
    <source>
        <dbReference type="ARBA" id="ARBA00022448"/>
    </source>
</evidence>
<dbReference type="HOGENOM" id="CLU_641936_0_0_7"/>
<feature type="transmembrane region" description="Helical" evidence="7">
    <location>
        <begin position="56"/>
        <end position="78"/>
    </location>
</feature>
<keyword evidence="6 7" id="KW-0472">Membrane</keyword>
<feature type="transmembrane region" description="Helical" evidence="7">
    <location>
        <begin position="159"/>
        <end position="176"/>
    </location>
</feature>
<dbReference type="PANTHER" id="PTHR42810">
    <property type="entry name" value="PURINE PERMEASE C1399.01C-RELATED"/>
    <property type="match status" value="1"/>
</dbReference>
<feature type="transmembrane region" description="Helical" evidence="7">
    <location>
        <begin position="98"/>
        <end position="119"/>
    </location>
</feature>
<dbReference type="KEGG" id="gsb:GSUB_13625"/>
<keyword evidence="5 7" id="KW-1133">Transmembrane helix</keyword>
<evidence type="ECO:0000256" key="2">
    <source>
        <dbReference type="ARBA" id="ARBA00008821"/>
    </source>
</evidence>
<dbReference type="Proteomes" id="UP000035036">
    <property type="component" value="Chromosome"/>
</dbReference>
<dbReference type="NCBIfam" id="NF037981">
    <property type="entry name" value="NCS2_1"/>
    <property type="match status" value="1"/>
</dbReference>
<sequence>MTLRYSLDEKLSPLPLALFGLQWLAVALPSLIIIGQVVATVHFAEFSEQILYLRKLSFVVGVTMLVQIVWGHRLPLVMGPAAVLLVGVLASSGSSLSAIYTSVMVGGAALALVSALGMFRALQQLFTARVVAVVLLLIAFTLAPAIRDLILDTTRPGSPFGRLVFALVLVLVLFGLQQKLTPLWRSTLVVGGLVVGSLIYPLFFQHAGLSEQPSLPFAAGFWQNLTWPPSFEPGLILAFLVCYLALAVNDLGSIQSLDGMLRPGDMAGRLRKGMTITGLSGCAAGLLGVLGPVNFSLSPGVIAASGCAARRALWPAAVVMIGLAFLPGTLSVVRAVPPTVVGAILLFILSAQVAAGLMSLYSQKETVEFEHGLVVGLPVLAGTIISFMPSSVTETLPGLTRPIAGNGFVAGVLLALWLEHVVFRRKAAQ</sequence>
<evidence type="ECO:0000313" key="9">
    <source>
        <dbReference type="Proteomes" id="UP000035036"/>
    </source>
</evidence>
<feature type="transmembrane region" description="Helical" evidence="7">
    <location>
        <begin position="373"/>
        <end position="391"/>
    </location>
</feature>